<keyword evidence="2" id="KW-1185">Reference proteome</keyword>
<reference evidence="1 2" key="1">
    <citation type="submission" date="2018-08" db="EMBL/GenBank/DDBJ databases">
        <title>Meiothermus granaticius genome AF-68 sequencing project.</title>
        <authorList>
            <person name="Da Costa M.S."/>
            <person name="Albuquerque L."/>
            <person name="Raposo P."/>
            <person name="Froufe H.J.C."/>
            <person name="Barroso C.S."/>
            <person name="Egas C."/>
        </authorList>
    </citation>
    <scope>NUCLEOTIDE SEQUENCE [LARGE SCALE GENOMIC DNA]</scope>
    <source>
        <strain evidence="1 2">AF-68</strain>
    </source>
</reference>
<dbReference type="RefSeq" id="WP_170146390.1">
    <property type="nucleotide sequence ID" value="NZ_BJXM01000002.1"/>
</dbReference>
<protein>
    <submittedName>
        <fullName evidence="1">Uncharacterized protein</fullName>
    </submittedName>
</protein>
<comment type="caution">
    <text evidence="1">The sequence shown here is derived from an EMBL/GenBank/DDBJ whole genome shotgun (WGS) entry which is preliminary data.</text>
</comment>
<gene>
    <name evidence="1" type="ORF">Mgrana_00718</name>
</gene>
<organism evidence="1 2">
    <name type="scientific">Meiothermus granaticius NBRC 107808</name>
    <dbReference type="NCBI Taxonomy" id="1227551"/>
    <lineage>
        <taxon>Bacteria</taxon>
        <taxon>Thermotogati</taxon>
        <taxon>Deinococcota</taxon>
        <taxon>Deinococci</taxon>
        <taxon>Thermales</taxon>
        <taxon>Thermaceae</taxon>
        <taxon>Meiothermus</taxon>
    </lineage>
</organism>
<dbReference type="AlphaFoldDB" id="A0A399FC49"/>
<evidence type="ECO:0000313" key="1">
    <source>
        <dbReference type="EMBL" id="RIH93275.1"/>
    </source>
</evidence>
<sequence>MLGLFGRRDEHVRPEGDRAFRVRVRTARSGEIVELRLTKGGEISSSDEGGYYVRKSIVAPKSLDRAVLEIWFDRGYRPKRKVVEGGELVPIREWE</sequence>
<evidence type="ECO:0000313" key="2">
    <source>
        <dbReference type="Proteomes" id="UP000266178"/>
    </source>
</evidence>
<accession>A0A399FC49</accession>
<dbReference type="EMBL" id="QWLB01000007">
    <property type="protein sequence ID" value="RIH93275.1"/>
    <property type="molecule type" value="Genomic_DNA"/>
</dbReference>
<proteinExistence type="predicted"/>
<dbReference type="Proteomes" id="UP000266178">
    <property type="component" value="Unassembled WGS sequence"/>
</dbReference>
<name>A0A399FC49_9DEIN</name>